<dbReference type="PANTHER" id="PTHR11119">
    <property type="entry name" value="XANTHINE-URACIL / VITAMIN C PERMEASE FAMILY MEMBER"/>
    <property type="match status" value="1"/>
</dbReference>
<evidence type="ECO:0000256" key="5">
    <source>
        <dbReference type="ARBA" id="ARBA00023136"/>
    </source>
</evidence>
<feature type="transmembrane region" description="Helical" evidence="6">
    <location>
        <begin position="200"/>
        <end position="219"/>
    </location>
</feature>
<dbReference type="GO" id="GO:0022857">
    <property type="term" value="F:transmembrane transporter activity"/>
    <property type="evidence" value="ECO:0007669"/>
    <property type="project" value="InterPro"/>
</dbReference>
<name>A0A669CLU8_ORENI</name>
<feature type="transmembrane region" description="Helical" evidence="6">
    <location>
        <begin position="97"/>
        <end position="115"/>
    </location>
</feature>
<comment type="subcellular location">
    <subcellularLocation>
        <location evidence="1">Membrane</location>
        <topology evidence="1">Multi-pass membrane protein</topology>
    </subcellularLocation>
</comment>
<feature type="transmembrane region" description="Helical" evidence="6">
    <location>
        <begin position="447"/>
        <end position="464"/>
    </location>
</feature>
<feature type="transmembrane region" description="Helical" evidence="6">
    <location>
        <begin position="416"/>
        <end position="435"/>
    </location>
</feature>
<feature type="transmembrane region" description="Helical" evidence="6">
    <location>
        <begin position="300"/>
        <end position="322"/>
    </location>
</feature>
<feature type="transmembrane region" description="Helical" evidence="6">
    <location>
        <begin position="70"/>
        <end position="91"/>
    </location>
</feature>
<evidence type="ECO:0000256" key="6">
    <source>
        <dbReference type="SAM" id="Phobius"/>
    </source>
</evidence>
<feature type="transmembrane region" description="Helical" evidence="6">
    <location>
        <begin position="388"/>
        <end position="410"/>
    </location>
</feature>
<accession>A0A669CLU8</accession>
<feature type="transmembrane region" description="Helical" evidence="6">
    <location>
        <begin position="148"/>
        <end position="169"/>
    </location>
</feature>
<dbReference type="GO" id="GO:0016020">
    <property type="term" value="C:membrane"/>
    <property type="evidence" value="ECO:0007669"/>
    <property type="project" value="UniProtKB-SubCell"/>
</dbReference>
<dbReference type="Proteomes" id="UP000005207">
    <property type="component" value="Linkage group LG10"/>
</dbReference>
<feature type="transmembrane region" description="Helical" evidence="6">
    <location>
        <begin position="240"/>
        <end position="261"/>
    </location>
</feature>
<dbReference type="InterPro" id="IPR006043">
    <property type="entry name" value="NCS2"/>
</dbReference>
<keyword evidence="4 6" id="KW-1133">Transmembrane helix</keyword>
<reference evidence="7" key="2">
    <citation type="submission" date="2025-08" db="UniProtKB">
        <authorList>
            <consortium name="Ensembl"/>
        </authorList>
    </citation>
    <scope>IDENTIFICATION</scope>
</reference>
<gene>
    <name evidence="7" type="primary">SLC23A1</name>
    <name evidence="7" type="synonym">slc23a1</name>
</gene>
<keyword evidence="3 6" id="KW-0812">Transmembrane</keyword>
<evidence type="ECO:0000256" key="1">
    <source>
        <dbReference type="ARBA" id="ARBA00004141"/>
    </source>
</evidence>
<comment type="similarity">
    <text evidence="2">Belongs to the nucleobase:cation symporter-2 (NCS2) (TC 2.A.40) family.</text>
</comment>
<evidence type="ECO:0000256" key="2">
    <source>
        <dbReference type="ARBA" id="ARBA00008821"/>
    </source>
</evidence>
<keyword evidence="8" id="KW-1185">Reference proteome</keyword>
<evidence type="ECO:0000256" key="3">
    <source>
        <dbReference type="ARBA" id="ARBA00022692"/>
    </source>
</evidence>
<dbReference type="AlphaFoldDB" id="A0A669CLU8"/>
<feature type="transmembrane region" description="Helical" evidence="6">
    <location>
        <begin position="480"/>
        <end position="500"/>
    </location>
</feature>
<organism evidence="7 8">
    <name type="scientific">Oreochromis niloticus</name>
    <name type="common">Nile tilapia</name>
    <name type="synonym">Tilapia nilotica</name>
    <dbReference type="NCBI Taxonomy" id="8128"/>
    <lineage>
        <taxon>Eukaryota</taxon>
        <taxon>Metazoa</taxon>
        <taxon>Chordata</taxon>
        <taxon>Craniata</taxon>
        <taxon>Vertebrata</taxon>
        <taxon>Euteleostomi</taxon>
        <taxon>Actinopterygii</taxon>
        <taxon>Neopterygii</taxon>
        <taxon>Teleostei</taxon>
        <taxon>Neoteleostei</taxon>
        <taxon>Acanthomorphata</taxon>
        <taxon>Ovalentaria</taxon>
        <taxon>Cichlomorphae</taxon>
        <taxon>Cichliformes</taxon>
        <taxon>Cichlidae</taxon>
        <taxon>African cichlids</taxon>
        <taxon>Pseudocrenilabrinae</taxon>
        <taxon>Oreochromini</taxon>
        <taxon>Oreochromis</taxon>
    </lineage>
</organism>
<evidence type="ECO:0000256" key="4">
    <source>
        <dbReference type="ARBA" id="ARBA00022989"/>
    </source>
</evidence>
<reference evidence="7" key="3">
    <citation type="submission" date="2025-09" db="UniProtKB">
        <authorList>
            <consortium name="Ensembl"/>
        </authorList>
    </citation>
    <scope>IDENTIFICATION</scope>
</reference>
<protein>
    <submittedName>
        <fullName evidence="7">Solute carrier family 23 member 1</fullName>
    </submittedName>
</protein>
<proteinExistence type="inferred from homology"/>
<dbReference type="Ensembl" id="ENSONIT00000074084.1">
    <property type="protein sequence ID" value="ENSONIP00000048316.1"/>
    <property type="gene ID" value="ENSONIG00000017809.2"/>
</dbReference>
<sequence>MPRTEESKRRQPMDAQRVGSDMIYTIEDVPPWYLCILLGLQHYLTCFSGTVAVPFLLAQAMCVGRDQNTISQLIGTIFTTVGITTLIQTTVGVRLPLFQASAFAFLIPAQAILSLDRWRCPKEIYGNWSLPLNTSHIWKPRIREIQGAIIMSSLVELVIGLCGLPGLLLEYIGPLTITPTISLIGLSVFTTAGDRAGSHWGLSALCILLIVLFAQYLRATSLPVPVYSRKKGLRATRVQIFKMFPIILAIMLVWLVCYVLTLTDLLPRDPDRYGHKGRTDARGDIMTLSPWFRMPYPCQWGLPVITVPGVLGMLSATMAGIVESIGDYYACARLSGATPPPVHAINRGIFIEGVCCIIAGLLGTGNGSTSSSPNIGVLGITKVGSRRVVQYGAGIMFVLGTVGKFTALFASLPDPILGGMFCTLFGMITAVGLSNLQLVDLNSSRNLFVLGFSMFFGLTLPTYLDTHPNSIQTGVSELDQILTVLLSTEMFVGGFLAFCLDNTIPGTREERGLVEWNFSSSSSSSSTYDLPFVMPVLRRTRCLWRFPISPTFTGFRASDDPPPSAVRKSHRF</sequence>
<dbReference type="Pfam" id="PF00860">
    <property type="entry name" value="Xan_ur_permease"/>
    <property type="match status" value="1"/>
</dbReference>
<dbReference type="GeneTree" id="ENSGT00950000182953"/>
<evidence type="ECO:0000313" key="7">
    <source>
        <dbReference type="Ensembl" id="ENSONIP00000048316.1"/>
    </source>
</evidence>
<reference evidence="8" key="1">
    <citation type="submission" date="2012-01" db="EMBL/GenBank/DDBJ databases">
        <title>The Genome Sequence of Oreochromis niloticus (Nile Tilapia).</title>
        <authorList>
            <consortium name="Broad Institute Genome Assembly Team"/>
            <consortium name="Broad Institute Sequencing Platform"/>
            <person name="Di Palma F."/>
            <person name="Johnson J."/>
            <person name="Lander E.S."/>
            <person name="Lindblad-Toh K."/>
        </authorList>
    </citation>
    <scope>NUCLEOTIDE SEQUENCE [LARGE SCALE GENOMIC DNA]</scope>
</reference>
<evidence type="ECO:0000313" key="8">
    <source>
        <dbReference type="Proteomes" id="UP000005207"/>
    </source>
</evidence>
<keyword evidence="5 6" id="KW-0472">Membrane</keyword>